<dbReference type="InterPro" id="IPR041212">
    <property type="entry name" value="Vta1_C"/>
</dbReference>
<evidence type="ECO:0000256" key="5">
    <source>
        <dbReference type="ARBA" id="ARBA00022490"/>
    </source>
</evidence>
<feature type="compositionally biased region" description="Pro residues" evidence="9">
    <location>
        <begin position="325"/>
        <end position="336"/>
    </location>
</feature>
<dbReference type="EMBL" id="ML977500">
    <property type="protein sequence ID" value="KAF2132827.1"/>
    <property type="molecule type" value="Genomic_DNA"/>
</dbReference>
<keyword evidence="7" id="KW-0653">Protein transport</keyword>
<dbReference type="PANTHER" id="PTHR46009:SF1">
    <property type="entry name" value="VACUOLAR PROTEIN SORTING-ASSOCIATED PROTEIN VTA1 HOMOLOG"/>
    <property type="match status" value="1"/>
</dbReference>
<evidence type="ECO:0000256" key="4">
    <source>
        <dbReference type="ARBA" id="ARBA00022448"/>
    </source>
</evidence>
<feature type="domain" description="Vta1/callose synthase N-terminal" evidence="10">
    <location>
        <begin position="14"/>
        <end position="157"/>
    </location>
</feature>
<dbReference type="InterPro" id="IPR039431">
    <property type="entry name" value="Vta1/CALS_N"/>
</dbReference>
<feature type="compositionally biased region" description="Polar residues" evidence="9">
    <location>
        <begin position="237"/>
        <end position="261"/>
    </location>
</feature>
<feature type="compositionally biased region" description="Low complexity" evidence="9">
    <location>
        <begin position="188"/>
        <end position="206"/>
    </location>
</feature>
<reference evidence="12" key="1">
    <citation type="journal article" date="2020" name="Stud. Mycol.">
        <title>101 Dothideomycetes genomes: a test case for predicting lifestyles and emergence of pathogens.</title>
        <authorList>
            <person name="Haridas S."/>
            <person name="Albert R."/>
            <person name="Binder M."/>
            <person name="Bloem J."/>
            <person name="Labutti K."/>
            <person name="Salamov A."/>
            <person name="Andreopoulos B."/>
            <person name="Baker S."/>
            <person name="Barry K."/>
            <person name="Bills G."/>
            <person name="Bluhm B."/>
            <person name="Cannon C."/>
            <person name="Castanera R."/>
            <person name="Culley D."/>
            <person name="Daum C."/>
            <person name="Ezra D."/>
            <person name="Gonzalez J."/>
            <person name="Henrissat B."/>
            <person name="Kuo A."/>
            <person name="Liang C."/>
            <person name="Lipzen A."/>
            <person name="Lutzoni F."/>
            <person name="Magnuson J."/>
            <person name="Mondo S."/>
            <person name="Nolan M."/>
            <person name="Ohm R."/>
            <person name="Pangilinan J."/>
            <person name="Park H.-J."/>
            <person name="Ramirez L."/>
            <person name="Alfaro M."/>
            <person name="Sun H."/>
            <person name="Tritt A."/>
            <person name="Yoshinaga Y."/>
            <person name="Zwiers L.-H."/>
            <person name="Turgeon B."/>
            <person name="Goodwin S."/>
            <person name="Spatafora J."/>
            <person name="Crous P."/>
            <person name="Grigoriev I."/>
        </authorList>
    </citation>
    <scope>NUCLEOTIDE SEQUENCE</scope>
    <source>
        <strain evidence="12">CBS 119687</strain>
    </source>
</reference>
<evidence type="ECO:0000256" key="6">
    <source>
        <dbReference type="ARBA" id="ARBA00022753"/>
    </source>
</evidence>
<keyword evidence="8" id="KW-0472">Membrane</keyword>
<evidence type="ECO:0000256" key="8">
    <source>
        <dbReference type="ARBA" id="ARBA00023136"/>
    </source>
</evidence>
<dbReference type="Pfam" id="PF04652">
    <property type="entry name" value="Vta1"/>
    <property type="match status" value="1"/>
</dbReference>
<dbReference type="Pfam" id="PF18097">
    <property type="entry name" value="Vta1_C"/>
    <property type="match status" value="1"/>
</dbReference>
<dbReference type="GO" id="GO:0032511">
    <property type="term" value="P:late endosome to vacuole transport via multivesicular body sorting pathway"/>
    <property type="evidence" value="ECO:0007669"/>
    <property type="project" value="InterPro"/>
</dbReference>
<evidence type="ECO:0000313" key="13">
    <source>
        <dbReference type="Proteomes" id="UP000799771"/>
    </source>
</evidence>
<evidence type="ECO:0000256" key="3">
    <source>
        <dbReference type="ARBA" id="ARBA00007895"/>
    </source>
</evidence>
<proteinExistence type="inferred from homology"/>
<dbReference type="Gene3D" id="1.25.40.270">
    <property type="entry name" value="Vacuolar protein sorting-associated protein vta1"/>
    <property type="match status" value="1"/>
</dbReference>
<dbReference type="GO" id="GO:0010008">
    <property type="term" value="C:endosome membrane"/>
    <property type="evidence" value="ECO:0007669"/>
    <property type="project" value="UniProtKB-SubCell"/>
</dbReference>
<feature type="region of interest" description="Disordered" evidence="9">
    <location>
        <begin position="159"/>
        <end position="402"/>
    </location>
</feature>
<dbReference type="GO" id="GO:0015031">
    <property type="term" value="P:protein transport"/>
    <property type="evidence" value="ECO:0007669"/>
    <property type="project" value="UniProtKB-KW"/>
</dbReference>
<evidence type="ECO:0000256" key="9">
    <source>
        <dbReference type="SAM" id="MobiDB-lite"/>
    </source>
</evidence>
<dbReference type="InterPro" id="IPR023175">
    <property type="entry name" value="Vta1/CALS_N_sf"/>
</dbReference>
<dbReference type="AlphaFoldDB" id="A0A6A6APL5"/>
<feature type="compositionally biased region" description="Pro residues" evidence="9">
    <location>
        <begin position="348"/>
        <end position="375"/>
    </location>
</feature>
<sequence>MADALPAKLKRLQLAPFAKRAAQLERFKPIVSYWLRFYMVQKVIAGGLHSADEECTVFTTNLMERLEQTKADTPNEDALLDDVVASAYCEQFALQTFAKGEKDMAENRATGNTADTLLAASTFLEILSIWKPDADPEITSKTKFAKYHALRILKAIKAGQDPNETNPAQETHQALDPPILDPSDPEVQNIIQTPQQQQPHNPYQPYVESAPDFSGQPSPAFTAPKVSPPANLPTVPTGYTQPSHNDVSPMSQTASSRNGSVASIGGGYFPRTDVPPPTFSAENTAPTLPTAPSMGDETMTTPMGGSSLTQTAGAPDPSSFYQNPVSPPPTAQPPQNPYMSPTYTTPAPQQPQPPPIFQSSPAPPHQQYSAPPPHQNPYAQPAAPPPTTSQGPFRNDEDSLREAKKHAKWAISAIDFDDANTAVKELRVALKALGAI</sequence>
<dbReference type="GeneID" id="54411696"/>
<keyword evidence="5" id="KW-0963">Cytoplasm</keyword>
<feature type="compositionally biased region" description="Polar residues" evidence="9">
    <location>
        <begin position="298"/>
        <end position="312"/>
    </location>
</feature>
<organism evidence="12 13">
    <name type="scientific">Dothidotthia symphoricarpi CBS 119687</name>
    <dbReference type="NCBI Taxonomy" id="1392245"/>
    <lineage>
        <taxon>Eukaryota</taxon>
        <taxon>Fungi</taxon>
        <taxon>Dikarya</taxon>
        <taxon>Ascomycota</taxon>
        <taxon>Pezizomycotina</taxon>
        <taxon>Dothideomycetes</taxon>
        <taxon>Pleosporomycetidae</taxon>
        <taxon>Pleosporales</taxon>
        <taxon>Dothidotthiaceae</taxon>
        <taxon>Dothidotthia</taxon>
    </lineage>
</organism>
<evidence type="ECO:0000259" key="10">
    <source>
        <dbReference type="Pfam" id="PF04652"/>
    </source>
</evidence>
<feature type="compositionally biased region" description="Polar residues" evidence="9">
    <location>
        <begin position="162"/>
        <end position="172"/>
    </location>
</feature>
<dbReference type="InterPro" id="IPR044538">
    <property type="entry name" value="Vta1-like"/>
</dbReference>
<protein>
    <submittedName>
        <fullName evidence="12">DUF605-domain-containing protein</fullName>
    </submittedName>
</protein>
<evidence type="ECO:0000256" key="2">
    <source>
        <dbReference type="ARBA" id="ARBA00004496"/>
    </source>
</evidence>
<evidence type="ECO:0000256" key="7">
    <source>
        <dbReference type="ARBA" id="ARBA00022927"/>
    </source>
</evidence>
<name>A0A6A6APL5_9PLEO</name>
<gene>
    <name evidence="12" type="ORF">P153DRAFT_393778</name>
</gene>
<evidence type="ECO:0000256" key="1">
    <source>
        <dbReference type="ARBA" id="ARBA00004481"/>
    </source>
</evidence>
<comment type="similarity">
    <text evidence="3">Belongs to the VTA1 family.</text>
</comment>
<accession>A0A6A6APL5</accession>
<comment type="subcellular location">
    <subcellularLocation>
        <location evidence="2">Cytoplasm</location>
    </subcellularLocation>
    <subcellularLocation>
        <location evidence="1">Endosome membrane</location>
        <topology evidence="1">Peripheral membrane protein</topology>
    </subcellularLocation>
</comment>
<dbReference type="Proteomes" id="UP000799771">
    <property type="component" value="Unassembled WGS sequence"/>
</dbReference>
<dbReference type="PANTHER" id="PTHR46009">
    <property type="entry name" value="VACUOLAR PROTEIN SORTING-ASSOCIATED PROTEIN VTA1 HOMOLOG"/>
    <property type="match status" value="1"/>
</dbReference>
<keyword evidence="6" id="KW-0967">Endosome</keyword>
<keyword evidence="4" id="KW-0813">Transport</keyword>
<feature type="domain" description="Vta1 C-terminal" evidence="11">
    <location>
        <begin position="397"/>
        <end position="433"/>
    </location>
</feature>
<dbReference type="RefSeq" id="XP_033527214.1">
    <property type="nucleotide sequence ID" value="XM_033671264.1"/>
</dbReference>
<evidence type="ECO:0000259" key="11">
    <source>
        <dbReference type="Pfam" id="PF18097"/>
    </source>
</evidence>
<evidence type="ECO:0000313" key="12">
    <source>
        <dbReference type="EMBL" id="KAF2132827.1"/>
    </source>
</evidence>
<dbReference type="GO" id="GO:0005771">
    <property type="term" value="C:multivesicular body"/>
    <property type="evidence" value="ECO:0007669"/>
    <property type="project" value="TreeGrafter"/>
</dbReference>
<keyword evidence="13" id="KW-1185">Reference proteome</keyword>
<dbReference type="OrthoDB" id="391137at2759"/>
<dbReference type="Gene3D" id="1.20.5.420">
    <property type="entry name" value="Immunoglobulin FC, subunit C"/>
    <property type="match status" value="1"/>
</dbReference>